<dbReference type="EMBL" id="CADCSY010000011">
    <property type="protein sequence ID" value="CAA9213590.1"/>
    <property type="molecule type" value="Genomic_DNA"/>
</dbReference>
<evidence type="ECO:0000256" key="1">
    <source>
        <dbReference type="SAM" id="MobiDB-lite"/>
    </source>
</evidence>
<proteinExistence type="predicted"/>
<accession>A0A6J4H3Y1</accession>
<gene>
    <name evidence="2" type="ORF">AVDCRST_MAG20-258</name>
</gene>
<evidence type="ECO:0000313" key="2">
    <source>
        <dbReference type="EMBL" id="CAA9213590.1"/>
    </source>
</evidence>
<protein>
    <submittedName>
        <fullName evidence="2">Uncharacterized protein</fullName>
    </submittedName>
</protein>
<feature type="compositionally biased region" description="Low complexity" evidence="1">
    <location>
        <begin position="35"/>
        <end position="44"/>
    </location>
</feature>
<organism evidence="2">
    <name type="scientific">uncultured Acidimicrobiales bacterium</name>
    <dbReference type="NCBI Taxonomy" id="310071"/>
    <lineage>
        <taxon>Bacteria</taxon>
        <taxon>Bacillati</taxon>
        <taxon>Actinomycetota</taxon>
        <taxon>Acidimicrobiia</taxon>
        <taxon>Acidimicrobiales</taxon>
        <taxon>environmental samples</taxon>
    </lineage>
</organism>
<feature type="non-terminal residue" evidence="2">
    <location>
        <position position="1"/>
    </location>
</feature>
<feature type="compositionally biased region" description="Basic residues" evidence="1">
    <location>
        <begin position="1"/>
        <end position="11"/>
    </location>
</feature>
<feature type="compositionally biased region" description="Basic and acidic residues" evidence="1">
    <location>
        <begin position="53"/>
        <end position="62"/>
    </location>
</feature>
<feature type="non-terminal residue" evidence="2">
    <location>
        <position position="83"/>
    </location>
</feature>
<sequence>AHAGGPHRARRSPALGGPRVLGRAGRLVPGRRRPAAGVTAAGGRAARHRRVDLRRAARPADGHRRHPHRGRRRGGGPTWEPPE</sequence>
<reference evidence="2" key="1">
    <citation type="submission" date="2020-02" db="EMBL/GenBank/DDBJ databases">
        <authorList>
            <person name="Meier V. D."/>
        </authorList>
    </citation>
    <scope>NUCLEOTIDE SEQUENCE</scope>
    <source>
        <strain evidence="2">AVDCRST_MAG20</strain>
    </source>
</reference>
<dbReference type="AlphaFoldDB" id="A0A6J4H3Y1"/>
<feature type="region of interest" description="Disordered" evidence="1">
    <location>
        <begin position="1"/>
        <end position="83"/>
    </location>
</feature>
<name>A0A6J4H3Y1_9ACTN</name>
<feature type="compositionally biased region" description="Basic residues" evidence="1">
    <location>
        <begin position="63"/>
        <end position="74"/>
    </location>
</feature>